<proteinExistence type="predicted"/>
<accession>A7GPI5</accession>
<dbReference type="CDD" id="cd03230">
    <property type="entry name" value="ABC_DR_subfamily_A"/>
    <property type="match status" value="1"/>
</dbReference>
<keyword evidence="1" id="KW-0813">Transport</keyword>
<dbReference type="Pfam" id="PF00005">
    <property type="entry name" value="ABC_tran"/>
    <property type="match status" value="1"/>
</dbReference>
<feature type="domain" description="ABC transporter" evidence="4">
    <location>
        <begin position="2"/>
        <end position="233"/>
    </location>
</feature>
<dbReference type="AlphaFoldDB" id="A7GPI5"/>
<dbReference type="PANTHER" id="PTHR42939">
    <property type="entry name" value="ABC TRANSPORTER ATP-BINDING PROTEIN ALBC-RELATED"/>
    <property type="match status" value="1"/>
</dbReference>
<dbReference type="InterPro" id="IPR003593">
    <property type="entry name" value="AAA+_ATPase"/>
</dbReference>
<dbReference type="GO" id="GO:0016887">
    <property type="term" value="F:ATP hydrolysis activity"/>
    <property type="evidence" value="ECO:0007669"/>
    <property type="project" value="InterPro"/>
</dbReference>
<evidence type="ECO:0000313" key="6">
    <source>
        <dbReference type="Proteomes" id="UP000002300"/>
    </source>
</evidence>
<dbReference type="PROSITE" id="PS00211">
    <property type="entry name" value="ABC_TRANSPORTER_1"/>
    <property type="match status" value="1"/>
</dbReference>
<protein>
    <submittedName>
        <fullName evidence="5">ABC transporter-related protein</fullName>
    </submittedName>
</protein>
<sequence length="238" mass="26834">MLTIKNLRKIYKGSTKGIQDLSLTIEPGDICAFIGSNGAGKTTTLKSIVGIHPYDHGQIVLNDIDLQKNPKKFKTMIGYSPDNPDIYENLRGYEYLNFIGSMYGVPQKIFEKEVEYLSEQLDLKEGLSQLISNYSHGMKQRLVLISIFLHSPDLIVLDEPFVGLDPNASYFLKNELQKRAAEGAKIIYSTHVLEVAEKICNRAVLIDNGQVKVNGLMEELVAQESLEELFRRVTVHEE</sequence>
<evidence type="ECO:0000313" key="5">
    <source>
        <dbReference type="EMBL" id="ABS22043.1"/>
    </source>
</evidence>
<dbReference type="EMBL" id="CP000764">
    <property type="protein sequence ID" value="ABS22043.1"/>
    <property type="molecule type" value="Genomic_DNA"/>
</dbReference>
<dbReference type="RefSeq" id="WP_012094232.1">
    <property type="nucleotide sequence ID" value="NC_009674.1"/>
</dbReference>
<evidence type="ECO:0000259" key="4">
    <source>
        <dbReference type="PROSITE" id="PS50893"/>
    </source>
</evidence>
<dbReference type="InterPro" id="IPR051782">
    <property type="entry name" value="ABC_Transporter_VariousFunc"/>
</dbReference>
<dbReference type="GeneID" id="33897063"/>
<keyword evidence="2" id="KW-0547">Nucleotide-binding</keyword>
<reference evidence="5 6" key="1">
    <citation type="journal article" date="2008" name="Chem. Biol. Interact.">
        <title>Extending the Bacillus cereus group genomics to putative food-borne pathogens of different toxicity.</title>
        <authorList>
            <person name="Lapidus A."/>
            <person name="Goltsman E."/>
            <person name="Auger S."/>
            <person name="Galleron N."/>
            <person name="Segurens B."/>
            <person name="Dossat C."/>
            <person name="Land M.L."/>
            <person name="Broussolle V."/>
            <person name="Brillard J."/>
            <person name="Guinebretiere M.H."/>
            <person name="Sanchis V."/>
            <person name="Nguen-The C."/>
            <person name="Lereclus D."/>
            <person name="Richardson P."/>
            <person name="Wincker P."/>
            <person name="Weissenbach J."/>
            <person name="Ehrlich S.D."/>
            <person name="Sorokin A."/>
        </authorList>
    </citation>
    <scope>NUCLEOTIDE SEQUENCE [LARGE SCALE GENOMIC DNA]</scope>
    <source>
        <strain evidence="6">DSM 22905 / CIP 110041 / 391-98 / NVH 391-98</strain>
    </source>
</reference>
<dbReference type="PANTHER" id="PTHR42939:SF1">
    <property type="entry name" value="ABC TRANSPORTER ATP-BINDING PROTEIN ALBC-RELATED"/>
    <property type="match status" value="1"/>
</dbReference>
<dbReference type="GO" id="GO:0005524">
    <property type="term" value="F:ATP binding"/>
    <property type="evidence" value="ECO:0007669"/>
    <property type="project" value="UniProtKB-KW"/>
</dbReference>
<evidence type="ECO:0000256" key="2">
    <source>
        <dbReference type="ARBA" id="ARBA00022741"/>
    </source>
</evidence>
<gene>
    <name evidence="5" type="ordered locus">Bcer98_1742</name>
</gene>
<dbReference type="SUPFAM" id="SSF52540">
    <property type="entry name" value="P-loop containing nucleoside triphosphate hydrolases"/>
    <property type="match status" value="1"/>
</dbReference>
<dbReference type="eggNOG" id="COG1131">
    <property type="taxonomic scope" value="Bacteria"/>
</dbReference>
<dbReference type="InterPro" id="IPR017871">
    <property type="entry name" value="ABC_transporter-like_CS"/>
</dbReference>
<dbReference type="InterPro" id="IPR027417">
    <property type="entry name" value="P-loop_NTPase"/>
</dbReference>
<dbReference type="KEGG" id="bcy:Bcer98_1742"/>
<organism evidence="5 6">
    <name type="scientific">Bacillus cytotoxicus (strain DSM 22905 / CIP 110041 / 391-98 / NVH 391-98)</name>
    <dbReference type="NCBI Taxonomy" id="315749"/>
    <lineage>
        <taxon>Bacteria</taxon>
        <taxon>Bacillati</taxon>
        <taxon>Bacillota</taxon>
        <taxon>Bacilli</taxon>
        <taxon>Bacillales</taxon>
        <taxon>Bacillaceae</taxon>
        <taxon>Bacillus</taxon>
        <taxon>Bacillus cereus group</taxon>
    </lineage>
</organism>
<evidence type="ECO:0000256" key="3">
    <source>
        <dbReference type="ARBA" id="ARBA00022840"/>
    </source>
</evidence>
<name>A7GPI5_BACCN</name>
<dbReference type="Gene3D" id="3.40.50.300">
    <property type="entry name" value="P-loop containing nucleotide triphosphate hydrolases"/>
    <property type="match status" value="1"/>
</dbReference>
<dbReference type="InterPro" id="IPR003439">
    <property type="entry name" value="ABC_transporter-like_ATP-bd"/>
</dbReference>
<dbReference type="Proteomes" id="UP000002300">
    <property type="component" value="Chromosome"/>
</dbReference>
<evidence type="ECO:0000256" key="1">
    <source>
        <dbReference type="ARBA" id="ARBA00022448"/>
    </source>
</evidence>
<dbReference type="STRING" id="315749.Bcer98_1742"/>
<keyword evidence="6" id="KW-1185">Reference proteome</keyword>
<dbReference type="SMART" id="SM00382">
    <property type="entry name" value="AAA"/>
    <property type="match status" value="1"/>
</dbReference>
<keyword evidence="3" id="KW-0067">ATP-binding</keyword>
<dbReference type="PROSITE" id="PS50893">
    <property type="entry name" value="ABC_TRANSPORTER_2"/>
    <property type="match status" value="1"/>
</dbReference>
<dbReference type="HOGENOM" id="CLU_000604_1_2_9"/>
<dbReference type="OrthoDB" id="9804819at2"/>